<dbReference type="GO" id="GO:0003824">
    <property type="term" value="F:catalytic activity"/>
    <property type="evidence" value="ECO:0007669"/>
    <property type="project" value="InterPro"/>
</dbReference>
<evidence type="ECO:0000313" key="3">
    <source>
        <dbReference type="EMBL" id="CAB4676510.1"/>
    </source>
</evidence>
<evidence type="ECO:0000256" key="1">
    <source>
        <dbReference type="ARBA" id="ARBA00022723"/>
    </source>
</evidence>
<evidence type="ECO:0000313" key="6">
    <source>
        <dbReference type="EMBL" id="CAB5076746.1"/>
    </source>
</evidence>
<gene>
    <name evidence="3" type="ORF">UFOPK2342_00821</name>
    <name evidence="4" type="ORF">UFOPK2423_01431</name>
    <name evidence="5" type="ORF">UFOPK3266_01371</name>
    <name evidence="6" type="ORF">UFOPK4367_01078</name>
</gene>
<dbReference type="PANTHER" id="PTHR11820:SF112">
    <property type="entry name" value="FUMARYLACETOACETATE HYDROLASE FAMILY PROTEIN (AFU_ORTHOLOGUE AFUA_1G02370)-RELATED"/>
    <property type="match status" value="1"/>
</dbReference>
<dbReference type="Pfam" id="PF01557">
    <property type="entry name" value="FAA_hydrolase"/>
    <property type="match status" value="1"/>
</dbReference>
<organism evidence="4">
    <name type="scientific">freshwater metagenome</name>
    <dbReference type="NCBI Taxonomy" id="449393"/>
    <lineage>
        <taxon>unclassified sequences</taxon>
        <taxon>metagenomes</taxon>
        <taxon>ecological metagenomes</taxon>
    </lineage>
</organism>
<proteinExistence type="predicted"/>
<dbReference type="EMBL" id="CAEZXN010000044">
    <property type="protein sequence ID" value="CAB4705779.1"/>
    <property type="molecule type" value="Genomic_DNA"/>
</dbReference>
<dbReference type="EMBL" id="CAEZXB010000012">
    <property type="protein sequence ID" value="CAB4676510.1"/>
    <property type="molecule type" value="Genomic_DNA"/>
</dbReference>
<feature type="domain" description="Fumarylacetoacetase-like C-terminal" evidence="2">
    <location>
        <begin position="51"/>
        <end position="247"/>
    </location>
</feature>
<dbReference type="InterPro" id="IPR011234">
    <property type="entry name" value="Fumarylacetoacetase-like_C"/>
</dbReference>
<accession>A0A6J6Q413</accession>
<evidence type="ECO:0000313" key="4">
    <source>
        <dbReference type="EMBL" id="CAB4705779.1"/>
    </source>
</evidence>
<dbReference type="PANTHER" id="PTHR11820">
    <property type="entry name" value="ACYLPYRUVASE"/>
    <property type="match status" value="1"/>
</dbReference>
<dbReference type="Gene3D" id="3.90.850.10">
    <property type="entry name" value="Fumarylacetoacetase-like, C-terminal domain"/>
    <property type="match status" value="1"/>
</dbReference>
<evidence type="ECO:0000313" key="5">
    <source>
        <dbReference type="EMBL" id="CAB4845034.1"/>
    </source>
</evidence>
<dbReference type="GO" id="GO:0046872">
    <property type="term" value="F:metal ion binding"/>
    <property type="evidence" value="ECO:0007669"/>
    <property type="project" value="UniProtKB-KW"/>
</dbReference>
<protein>
    <submittedName>
        <fullName evidence="4">Unannotated protein</fullName>
    </submittedName>
</protein>
<dbReference type="EMBL" id="CAFBAA010000044">
    <property type="protein sequence ID" value="CAB4845034.1"/>
    <property type="molecule type" value="Genomic_DNA"/>
</dbReference>
<name>A0A6J6Q413_9ZZZZ</name>
<dbReference type="InterPro" id="IPR036663">
    <property type="entry name" value="Fumarylacetoacetase_C_sf"/>
</dbReference>
<sequence>MPVSKNVETRRILLDGYPTEVTRQGESLVAGDGRSVAISDAIHLAPVEPTKIIAVHLNYQSRTDEFMTKLPPAPTYFHKPITALNSHHGDVVRPQGCKWLNYEGEIVIVIGRTCRNISPKDAADYIAGYTIGNDYGLHDFRDTDAGSMLRVKGSDTLAPVGPGLVRNWDFRNKQIRTLVNGVVKQDDNTKNMEWDMHYLVADIARTITLVPGDILFSGTPAFSRPVQPGDLVEVEVEGLGMLSNRIVEGPTPIRTDVGAQPTESEEVISTALGGDWEFRGIRTPSKDLYPSRIEEKK</sequence>
<reference evidence="4" key="1">
    <citation type="submission" date="2020-05" db="EMBL/GenBank/DDBJ databases">
        <authorList>
            <person name="Chiriac C."/>
            <person name="Salcher M."/>
            <person name="Ghai R."/>
            <person name="Kavagutti S V."/>
        </authorList>
    </citation>
    <scope>NUCLEOTIDE SEQUENCE</scope>
</reference>
<dbReference type="AlphaFoldDB" id="A0A6J6Q413"/>
<dbReference type="EMBL" id="CAFBRC010000074">
    <property type="protein sequence ID" value="CAB5076746.1"/>
    <property type="molecule type" value="Genomic_DNA"/>
</dbReference>
<keyword evidence="1" id="KW-0479">Metal-binding</keyword>
<evidence type="ECO:0000259" key="2">
    <source>
        <dbReference type="Pfam" id="PF01557"/>
    </source>
</evidence>
<dbReference type="SUPFAM" id="SSF56529">
    <property type="entry name" value="FAH"/>
    <property type="match status" value="1"/>
</dbReference>